<protein>
    <submittedName>
        <fullName evidence="1">Uncharacterized protein</fullName>
    </submittedName>
</protein>
<comment type="caution">
    <text evidence="1">The sequence shown here is derived from an EMBL/GenBank/DDBJ whole genome shotgun (WGS) entry which is preliminary data.</text>
</comment>
<name>A0AAV5HU15_9ROSI</name>
<accession>A0AAV5HU15</accession>
<organism evidence="1 2">
    <name type="scientific">Rubroshorea leprosula</name>
    <dbReference type="NCBI Taxonomy" id="152421"/>
    <lineage>
        <taxon>Eukaryota</taxon>
        <taxon>Viridiplantae</taxon>
        <taxon>Streptophyta</taxon>
        <taxon>Embryophyta</taxon>
        <taxon>Tracheophyta</taxon>
        <taxon>Spermatophyta</taxon>
        <taxon>Magnoliopsida</taxon>
        <taxon>eudicotyledons</taxon>
        <taxon>Gunneridae</taxon>
        <taxon>Pentapetalae</taxon>
        <taxon>rosids</taxon>
        <taxon>malvids</taxon>
        <taxon>Malvales</taxon>
        <taxon>Dipterocarpaceae</taxon>
        <taxon>Rubroshorea</taxon>
    </lineage>
</organism>
<dbReference type="AlphaFoldDB" id="A0AAV5HU15"/>
<sequence>MFLNPARWLTRFGQRVWFNRLNRGAKSVWSGEGEEDGWRSCRDLSKIRDDLLCFVASVWSGEGEEDPMKERKMSGGAVEI</sequence>
<gene>
    <name evidence="1" type="ORF">SLEP1_g3402</name>
</gene>
<evidence type="ECO:0000313" key="1">
    <source>
        <dbReference type="EMBL" id="GKU89237.1"/>
    </source>
</evidence>
<reference evidence="1 2" key="1">
    <citation type="journal article" date="2021" name="Commun. Biol.">
        <title>The genome of Shorea leprosula (Dipterocarpaceae) highlights the ecological relevance of drought in aseasonal tropical rainforests.</title>
        <authorList>
            <person name="Ng K.K.S."/>
            <person name="Kobayashi M.J."/>
            <person name="Fawcett J.A."/>
            <person name="Hatakeyama M."/>
            <person name="Paape T."/>
            <person name="Ng C.H."/>
            <person name="Ang C.C."/>
            <person name="Tnah L.H."/>
            <person name="Lee C.T."/>
            <person name="Nishiyama T."/>
            <person name="Sese J."/>
            <person name="O'Brien M.J."/>
            <person name="Copetti D."/>
            <person name="Mohd Noor M.I."/>
            <person name="Ong R.C."/>
            <person name="Putra M."/>
            <person name="Sireger I.Z."/>
            <person name="Indrioko S."/>
            <person name="Kosugi Y."/>
            <person name="Izuno A."/>
            <person name="Isagi Y."/>
            <person name="Lee S.L."/>
            <person name="Shimizu K.K."/>
        </authorList>
    </citation>
    <scope>NUCLEOTIDE SEQUENCE [LARGE SCALE GENOMIC DNA]</scope>
    <source>
        <strain evidence="1">214</strain>
    </source>
</reference>
<dbReference type="EMBL" id="BPVZ01000003">
    <property type="protein sequence ID" value="GKU89237.1"/>
    <property type="molecule type" value="Genomic_DNA"/>
</dbReference>
<proteinExistence type="predicted"/>
<evidence type="ECO:0000313" key="2">
    <source>
        <dbReference type="Proteomes" id="UP001054252"/>
    </source>
</evidence>
<keyword evidence="2" id="KW-1185">Reference proteome</keyword>
<dbReference type="Proteomes" id="UP001054252">
    <property type="component" value="Unassembled WGS sequence"/>
</dbReference>